<feature type="domain" description="Zn(2)-C6 fungal-type" evidence="2">
    <location>
        <begin position="17"/>
        <end position="50"/>
    </location>
</feature>
<evidence type="ECO:0000256" key="1">
    <source>
        <dbReference type="SAM" id="MobiDB-lite"/>
    </source>
</evidence>
<dbReference type="PROSITE" id="PS00463">
    <property type="entry name" value="ZN2_CY6_FUNGAL_1"/>
    <property type="match status" value="1"/>
</dbReference>
<dbReference type="SUPFAM" id="SSF57701">
    <property type="entry name" value="Zn2/Cys6 DNA-binding domain"/>
    <property type="match status" value="1"/>
</dbReference>
<dbReference type="GO" id="GO:0000981">
    <property type="term" value="F:DNA-binding transcription factor activity, RNA polymerase II-specific"/>
    <property type="evidence" value="ECO:0007669"/>
    <property type="project" value="InterPro"/>
</dbReference>
<keyword evidence="4" id="KW-1185">Reference proteome</keyword>
<evidence type="ECO:0000313" key="3">
    <source>
        <dbReference type="EMBL" id="RIA85406.1"/>
    </source>
</evidence>
<feature type="compositionally biased region" description="Basic residues" evidence="1">
    <location>
        <begin position="311"/>
        <end position="323"/>
    </location>
</feature>
<protein>
    <recommendedName>
        <fullName evidence="2">Zn(2)-C6 fungal-type domain-containing protein</fullName>
    </recommendedName>
</protein>
<dbReference type="PROSITE" id="PS50048">
    <property type="entry name" value="ZN2_CY6_FUNGAL_2"/>
    <property type="match status" value="1"/>
</dbReference>
<dbReference type="AlphaFoldDB" id="A0A397SLA5"/>
<feature type="compositionally biased region" description="Basic and acidic residues" evidence="1">
    <location>
        <begin position="300"/>
        <end position="310"/>
    </location>
</feature>
<dbReference type="EMBL" id="QKYT01000428">
    <property type="protein sequence ID" value="RIA85406.1"/>
    <property type="molecule type" value="Genomic_DNA"/>
</dbReference>
<dbReference type="InterPro" id="IPR036864">
    <property type="entry name" value="Zn2-C6_fun-type_DNA-bd_sf"/>
</dbReference>
<dbReference type="InterPro" id="IPR001138">
    <property type="entry name" value="Zn2Cys6_DnaBD"/>
</dbReference>
<gene>
    <name evidence="3" type="ORF">C1645_830842</name>
</gene>
<evidence type="ECO:0000313" key="4">
    <source>
        <dbReference type="Proteomes" id="UP000265703"/>
    </source>
</evidence>
<proteinExistence type="predicted"/>
<dbReference type="Pfam" id="PF00172">
    <property type="entry name" value="Zn_clus"/>
    <property type="match status" value="1"/>
</dbReference>
<dbReference type="Proteomes" id="UP000265703">
    <property type="component" value="Unassembled WGS sequence"/>
</dbReference>
<reference evidence="3 4" key="1">
    <citation type="submission" date="2018-06" db="EMBL/GenBank/DDBJ databases">
        <title>Comparative genomics reveals the genomic features of Rhizophagus irregularis, R. cerebriforme, R. diaphanum and Gigaspora rosea, and their symbiotic lifestyle signature.</title>
        <authorList>
            <person name="Morin E."/>
            <person name="San Clemente H."/>
            <person name="Chen E.C.H."/>
            <person name="De La Providencia I."/>
            <person name="Hainaut M."/>
            <person name="Kuo A."/>
            <person name="Kohler A."/>
            <person name="Murat C."/>
            <person name="Tang N."/>
            <person name="Roy S."/>
            <person name="Loubradou J."/>
            <person name="Henrissat B."/>
            <person name="Grigoriev I.V."/>
            <person name="Corradi N."/>
            <person name="Roux C."/>
            <person name="Martin F.M."/>
        </authorList>
    </citation>
    <scope>NUCLEOTIDE SEQUENCE [LARGE SCALE GENOMIC DNA]</scope>
    <source>
        <strain evidence="3 4">DAOM 227022</strain>
    </source>
</reference>
<feature type="region of interest" description="Disordered" evidence="1">
    <location>
        <begin position="297"/>
        <end position="331"/>
    </location>
</feature>
<feature type="region of interest" description="Disordered" evidence="1">
    <location>
        <begin position="86"/>
        <end position="109"/>
    </location>
</feature>
<accession>A0A397SLA5</accession>
<sequence length="522" mass="59640">MSSKQIIRKRGRINVVACNKCKRDKKKCDGSYLTQKPCKYCRDRNEYCEYTEPNRLRLNKSHDDIGDNVVISESPNINDEIMNETFSNKHHDDNNNNLSQQQQQQQQDTNLNKSDFFQLLIDPSYTNEQTIILKRLVNEIMKNPQDSKFIGNKRDELFLKLKFLSTSNNNNDHMKIQIWNDLYSFVNELDKFTKNSVENNNSNILDSIFDNFNSWNPETLGFSPSIINNNSNNNNTSTTIDINSSTISQSKVESQHSNLIFSNNNDQLSEINSTTILNDQQKVDKPKLVPNVRKNQKVKIIRENKNTNDTKKRKSRKNQKGNKRTQPYPAGGQIVIRPSKQAHTMIWHQNDPLDDVPIMAFQIQPHSPPTPPPATRPPPRTHIQQPLPPFTHFQSMIPINLWDHSTTMTMLSPKPSSTFSEPEINCEPITNSILLSPTPSLHDDLGDIASSPSNSSVDHMRMISDDEKDHFGLISLAPTNGSPQSSPPLFTVEDFIEMWSNSSSVTDDLSVVEQFGIVDYQK</sequence>
<comment type="caution">
    <text evidence="3">The sequence shown here is derived from an EMBL/GenBank/DDBJ whole genome shotgun (WGS) entry which is preliminary data.</text>
</comment>
<dbReference type="OrthoDB" id="2401262at2759"/>
<organism evidence="3 4">
    <name type="scientific">Glomus cerebriforme</name>
    <dbReference type="NCBI Taxonomy" id="658196"/>
    <lineage>
        <taxon>Eukaryota</taxon>
        <taxon>Fungi</taxon>
        <taxon>Fungi incertae sedis</taxon>
        <taxon>Mucoromycota</taxon>
        <taxon>Glomeromycotina</taxon>
        <taxon>Glomeromycetes</taxon>
        <taxon>Glomerales</taxon>
        <taxon>Glomeraceae</taxon>
        <taxon>Glomus</taxon>
    </lineage>
</organism>
<dbReference type="Gene3D" id="4.10.240.10">
    <property type="entry name" value="Zn(2)-C6 fungal-type DNA-binding domain"/>
    <property type="match status" value="1"/>
</dbReference>
<evidence type="ECO:0000259" key="2">
    <source>
        <dbReference type="PROSITE" id="PS50048"/>
    </source>
</evidence>
<dbReference type="GO" id="GO:0008270">
    <property type="term" value="F:zinc ion binding"/>
    <property type="evidence" value="ECO:0007669"/>
    <property type="project" value="InterPro"/>
</dbReference>
<name>A0A397SLA5_9GLOM</name>